<name>A0A814LUI4_9BILA</name>
<reference evidence="2" key="1">
    <citation type="submission" date="2021-02" db="EMBL/GenBank/DDBJ databases">
        <authorList>
            <person name="Nowell W R."/>
        </authorList>
    </citation>
    <scope>NUCLEOTIDE SEQUENCE</scope>
    <source>
        <strain evidence="2">Ploen Becks lab</strain>
    </source>
</reference>
<keyword evidence="3" id="KW-1185">Reference proteome</keyword>
<dbReference type="Proteomes" id="UP000663879">
    <property type="component" value="Unassembled WGS sequence"/>
</dbReference>
<gene>
    <name evidence="2" type="ORF">OXX778_LOCUS19691</name>
</gene>
<sequence>MNGLNSKLLLILLPMLFGLIIAKNSTFNLQTTKCQFNTINNQLTCNSSKGVETCGGLVDSLPFNFTLFAIGELKATTGKIPLVWFRLYPRKLDNTGWWYYKHIKEENKKMSLHNKDKISNYDTGIVILDPLCWNRMIDVVKSSSTFDTIQAEKYNYGIFSKPYNKVKMIGTLEIM</sequence>
<accession>A0A814LUI4</accession>
<evidence type="ECO:0000313" key="2">
    <source>
        <dbReference type="EMBL" id="CAF1070282.1"/>
    </source>
</evidence>
<feature type="chain" id="PRO_5032640058" evidence="1">
    <location>
        <begin position="23"/>
        <end position="175"/>
    </location>
</feature>
<evidence type="ECO:0000256" key="1">
    <source>
        <dbReference type="SAM" id="SignalP"/>
    </source>
</evidence>
<evidence type="ECO:0000313" key="3">
    <source>
        <dbReference type="Proteomes" id="UP000663879"/>
    </source>
</evidence>
<comment type="caution">
    <text evidence="2">The sequence shown here is derived from an EMBL/GenBank/DDBJ whole genome shotgun (WGS) entry which is preliminary data.</text>
</comment>
<keyword evidence="1" id="KW-0732">Signal</keyword>
<dbReference type="EMBL" id="CAJNOC010006102">
    <property type="protein sequence ID" value="CAF1070282.1"/>
    <property type="molecule type" value="Genomic_DNA"/>
</dbReference>
<dbReference type="OrthoDB" id="5961191at2759"/>
<proteinExistence type="predicted"/>
<dbReference type="AlphaFoldDB" id="A0A814LUI4"/>
<protein>
    <submittedName>
        <fullName evidence="2">Uncharacterized protein</fullName>
    </submittedName>
</protein>
<organism evidence="2 3">
    <name type="scientific">Brachionus calyciflorus</name>
    <dbReference type="NCBI Taxonomy" id="104777"/>
    <lineage>
        <taxon>Eukaryota</taxon>
        <taxon>Metazoa</taxon>
        <taxon>Spiralia</taxon>
        <taxon>Gnathifera</taxon>
        <taxon>Rotifera</taxon>
        <taxon>Eurotatoria</taxon>
        <taxon>Monogononta</taxon>
        <taxon>Pseudotrocha</taxon>
        <taxon>Ploima</taxon>
        <taxon>Brachionidae</taxon>
        <taxon>Brachionus</taxon>
    </lineage>
</organism>
<feature type="signal peptide" evidence="1">
    <location>
        <begin position="1"/>
        <end position="22"/>
    </location>
</feature>